<dbReference type="AlphaFoldDB" id="A0A0F9CE23"/>
<accession>A0A0F9CE23</accession>
<gene>
    <name evidence="1" type="ORF">LCGC14_2412880</name>
</gene>
<dbReference type="EMBL" id="LAZR01036499">
    <property type="protein sequence ID" value="KKL24682.1"/>
    <property type="molecule type" value="Genomic_DNA"/>
</dbReference>
<evidence type="ECO:0000313" key="1">
    <source>
        <dbReference type="EMBL" id="KKL24682.1"/>
    </source>
</evidence>
<reference evidence="1" key="1">
    <citation type="journal article" date="2015" name="Nature">
        <title>Complex archaea that bridge the gap between prokaryotes and eukaryotes.</title>
        <authorList>
            <person name="Spang A."/>
            <person name="Saw J.H."/>
            <person name="Jorgensen S.L."/>
            <person name="Zaremba-Niedzwiedzka K."/>
            <person name="Martijn J."/>
            <person name="Lind A.E."/>
            <person name="van Eijk R."/>
            <person name="Schleper C."/>
            <person name="Guy L."/>
            <person name="Ettema T.J."/>
        </authorList>
    </citation>
    <scope>NUCLEOTIDE SEQUENCE</scope>
</reference>
<organism evidence="1">
    <name type="scientific">marine sediment metagenome</name>
    <dbReference type="NCBI Taxonomy" id="412755"/>
    <lineage>
        <taxon>unclassified sequences</taxon>
        <taxon>metagenomes</taxon>
        <taxon>ecological metagenomes</taxon>
    </lineage>
</organism>
<comment type="caution">
    <text evidence="1">The sequence shown here is derived from an EMBL/GenBank/DDBJ whole genome shotgun (WGS) entry which is preliminary data.</text>
</comment>
<protein>
    <submittedName>
        <fullName evidence="1">Uncharacterized protein</fullName>
    </submittedName>
</protein>
<name>A0A0F9CE23_9ZZZZ</name>
<proteinExistence type="predicted"/>
<sequence>MTEASEEFTLYCLGCGQPVAQSHPGQTLAIACQCGANAPIMHSKDGSWATPFSLIRATGVKPPPHLEYYLGFSEHQSTLKTEAIRMLRALGSISFTECSDESCLQAFERSKEHWQRLKERRGSQE</sequence>